<reference evidence="8" key="1">
    <citation type="journal article" date="2024" name="IScience">
        <title>Strigolactones Initiate the Formation of Haustorium-like Structures in Castilleja.</title>
        <authorList>
            <person name="Buerger M."/>
            <person name="Peterson D."/>
            <person name="Chory J."/>
        </authorList>
    </citation>
    <scope>NUCLEOTIDE SEQUENCE [LARGE SCALE GENOMIC DNA]</scope>
</reference>
<keyword evidence="3" id="KW-0238">DNA-binding</keyword>
<dbReference type="FunFam" id="2.20.25.80:FF:000003">
    <property type="entry name" value="WRKY transcription factor 57"/>
    <property type="match status" value="1"/>
</dbReference>
<dbReference type="SMART" id="SM00774">
    <property type="entry name" value="WRKY"/>
    <property type="match status" value="1"/>
</dbReference>
<dbReference type="Pfam" id="PF03106">
    <property type="entry name" value="WRKY"/>
    <property type="match status" value="1"/>
</dbReference>
<evidence type="ECO:0000256" key="5">
    <source>
        <dbReference type="ARBA" id="ARBA00023242"/>
    </source>
</evidence>
<keyword evidence="8" id="KW-1185">Reference proteome</keyword>
<keyword evidence="5" id="KW-0539">Nucleus</keyword>
<protein>
    <submittedName>
        <fullName evidence="7">WRKY Transcription Factor</fullName>
    </submittedName>
</protein>
<keyword evidence="2" id="KW-0805">Transcription regulation</keyword>
<comment type="caution">
    <text evidence="7">The sequence shown here is derived from an EMBL/GenBank/DDBJ whole genome shotgun (WGS) entry which is preliminary data.</text>
</comment>
<organism evidence="7 8">
    <name type="scientific">Castilleja foliolosa</name>
    <dbReference type="NCBI Taxonomy" id="1961234"/>
    <lineage>
        <taxon>Eukaryota</taxon>
        <taxon>Viridiplantae</taxon>
        <taxon>Streptophyta</taxon>
        <taxon>Embryophyta</taxon>
        <taxon>Tracheophyta</taxon>
        <taxon>Spermatophyta</taxon>
        <taxon>Magnoliopsida</taxon>
        <taxon>eudicotyledons</taxon>
        <taxon>Gunneridae</taxon>
        <taxon>Pentapetalae</taxon>
        <taxon>asterids</taxon>
        <taxon>lamiids</taxon>
        <taxon>Lamiales</taxon>
        <taxon>Orobanchaceae</taxon>
        <taxon>Pedicularideae</taxon>
        <taxon>Castillejinae</taxon>
        <taxon>Castilleja</taxon>
    </lineage>
</organism>
<dbReference type="Proteomes" id="UP001632038">
    <property type="component" value="Unassembled WGS sequence"/>
</dbReference>
<name>A0ABD3B8F0_9LAMI</name>
<feature type="domain" description="WRKY" evidence="6">
    <location>
        <begin position="106"/>
        <end position="169"/>
    </location>
</feature>
<evidence type="ECO:0000313" key="8">
    <source>
        <dbReference type="Proteomes" id="UP001632038"/>
    </source>
</evidence>
<dbReference type="InterPro" id="IPR044810">
    <property type="entry name" value="WRKY_plant"/>
</dbReference>
<dbReference type="GO" id="GO:0005634">
    <property type="term" value="C:nucleus"/>
    <property type="evidence" value="ECO:0007669"/>
    <property type="project" value="UniProtKB-SubCell"/>
</dbReference>
<dbReference type="InterPro" id="IPR036576">
    <property type="entry name" value="WRKY_dom_sf"/>
</dbReference>
<dbReference type="PANTHER" id="PTHR31221:SF283">
    <property type="entry name" value="WRKY DOMAIN-CONTAINING PROTEIN"/>
    <property type="match status" value="1"/>
</dbReference>
<dbReference type="SUPFAM" id="SSF118290">
    <property type="entry name" value="WRKY DNA-binding domain"/>
    <property type="match status" value="1"/>
</dbReference>
<keyword evidence="4" id="KW-0804">Transcription</keyword>
<dbReference type="PANTHER" id="PTHR31221">
    <property type="entry name" value="WRKY TRANSCRIPTION FACTOR PROTEIN 1-RELATED"/>
    <property type="match status" value="1"/>
</dbReference>
<dbReference type="EMBL" id="JAVIJP010000129">
    <property type="protein sequence ID" value="KAL3613458.1"/>
    <property type="molecule type" value="Genomic_DNA"/>
</dbReference>
<evidence type="ECO:0000256" key="4">
    <source>
        <dbReference type="ARBA" id="ARBA00023163"/>
    </source>
</evidence>
<gene>
    <name evidence="7" type="primary">WRKY51</name>
    <name evidence="7" type="ORF">CASFOL_042721</name>
</gene>
<dbReference type="AlphaFoldDB" id="A0ABD3B8F0"/>
<evidence type="ECO:0000313" key="7">
    <source>
        <dbReference type="EMBL" id="KAL3613458.1"/>
    </source>
</evidence>
<dbReference type="Gene3D" id="2.20.25.80">
    <property type="entry name" value="WRKY domain"/>
    <property type="match status" value="1"/>
</dbReference>
<dbReference type="PROSITE" id="PS50811">
    <property type="entry name" value="WRKY"/>
    <property type="match status" value="1"/>
</dbReference>
<dbReference type="InterPro" id="IPR003657">
    <property type="entry name" value="WRKY_dom"/>
</dbReference>
<sequence>MDSNISQFHQDSNTYNNPNLDHQFMPYYADQLNDSACCRIANYLMSDEDHEDFEKSFLSGDNNIVSENYNYKFDGSSNSVDLGKNKRELKKYNTQEDLRFAFRTKTDLEVMDDGYKWRKYGKKMVKSSPNPRNYYKCSSEGCNVKKRVERDVEDSNYVITTYQGLHNHA</sequence>
<evidence type="ECO:0000259" key="6">
    <source>
        <dbReference type="PROSITE" id="PS50811"/>
    </source>
</evidence>
<accession>A0ABD3B8F0</accession>
<comment type="subcellular location">
    <subcellularLocation>
        <location evidence="1">Nucleus</location>
    </subcellularLocation>
</comment>
<evidence type="ECO:0000256" key="1">
    <source>
        <dbReference type="ARBA" id="ARBA00004123"/>
    </source>
</evidence>
<dbReference type="GO" id="GO:0003677">
    <property type="term" value="F:DNA binding"/>
    <property type="evidence" value="ECO:0007669"/>
    <property type="project" value="UniProtKB-KW"/>
</dbReference>
<proteinExistence type="predicted"/>
<evidence type="ECO:0000256" key="2">
    <source>
        <dbReference type="ARBA" id="ARBA00023015"/>
    </source>
</evidence>
<evidence type="ECO:0000256" key="3">
    <source>
        <dbReference type="ARBA" id="ARBA00023125"/>
    </source>
</evidence>